<protein>
    <submittedName>
        <fullName evidence="1">Uncharacterized protein</fullName>
    </submittedName>
</protein>
<proteinExistence type="predicted"/>
<reference evidence="1" key="1">
    <citation type="submission" date="2020-02" db="EMBL/GenBank/DDBJ databases">
        <authorList>
            <person name="Meier V. D."/>
        </authorList>
    </citation>
    <scope>NUCLEOTIDE SEQUENCE</scope>
    <source>
        <strain evidence="1">AVDCRST_MAG84</strain>
    </source>
</reference>
<accession>A0A6J4ME71</accession>
<dbReference type="AlphaFoldDB" id="A0A6J4ME71"/>
<organism evidence="1">
    <name type="scientific">uncultured Microcoleus sp</name>
    <dbReference type="NCBI Taxonomy" id="259945"/>
    <lineage>
        <taxon>Bacteria</taxon>
        <taxon>Bacillati</taxon>
        <taxon>Cyanobacteriota</taxon>
        <taxon>Cyanophyceae</taxon>
        <taxon>Oscillatoriophycideae</taxon>
        <taxon>Oscillatoriales</taxon>
        <taxon>Microcoleaceae</taxon>
        <taxon>Microcoleus</taxon>
        <taxon>environmental samples</taxon>
    </lineage>
</organism>
<dbReference type="EMBL" id="CADCTZ010000604">
    <property type="protein sequence ID" value="CAA9355868.1"/>
    <property type="molecule type" value="Genomic_DNA"/>
</dbReference>
<feature type="non-terminal residue" evidence="1">
    <location>
        <position position="26"/>
    </location>
</feature>
<feature type="non-terminal residue" evidence="1">
    <location>
        <position position="1"/>
    </location>
</feature>
<evidence type="ECO:0000313" key="1">
    <source>
        <dbReference type="EMBL" id="CAA9355868.1"/>
    </source>
</evidence>
<gene>
    <name evidence="1" type="ORF">AVDCRST_MAG84-3136</name>
</gene>
<sequence>GMVLASPGFGCCFWGSTAGSCRRCAV</sequence>
<name>A0A6J4ME71_9CYAN</name>